<evidence type="ECO:0000313" key="2">
    <source>
        <dbReference type="EMBL" id="MFD2521998.1"/>
    </source>
</evidence>
<evidence type="ECO:0000259" key="1">
    <source>
        <dbReference type="Pfam" id="PF01872"/>
    </source>
</evidence>
<protein>
    <submittedName>
        <fullName evidence="2">Dihydrofolate reductase family protein</fullName>
    </submittedName>
</protein>
<feature type="domain" description="Bacterial bifunctional deaminase-reductase C-terminal" evidence="1">
    <location>
        <begin position="2"/>
        <end position="184"/>
    </location>
</feature>
<comment type="caution">
    <text evidence="2">The sequence shown here is derived from an EMBL/GenBank/DDBJ whole genome shotgun (WGS) entry which is preliminary data.</text>
</comment>
<sequence>MRKIKLQMQVSLDGFVCGPNGEMDWTTWNWDDELKNYVKALMEPADSFIIGRVLYEGMSMYWPAAETNPDTSEDDRKAAKAFNNMPKYVFSKTLQTADWNNAIIASGDLVETIHTLKNQEGKDILLYGGVSLVSSFIQNNLIDEYHLFINPTAIGNGRSIFGDLTANFGLELVKSQSFSCGIVVLHYAPAKQ</sequence>
<proteinExistence type="predicted"/>
<dbReference type="Gene3D" id="3.40.430.10">
    <property type="entry name" value="Dihydrofolate Reductase, subunit A"/>
    <property type="match status" value="1"/>
</dbReference>
<dbReference type="SUPFAM" id="SSF53597">
    <property type="entry name" value="Dihydrofolate reductase-like"/>
    <property type="match status" value="1"/>
</dbReference>
<dbReference type="InterPro" id="IPR002734">
    <property type="entry name" value="RibDG_C"/>
</dbReference>
<accession>A0ABW5J8S4</accession>
<name>A0ABW5J8S4_9BACT</name>
<dbReference type="EMBL" id="JBHULC010000012">
    <property type="protein sequence ID" value="MFD2521998.1"/>
    <property type="molecule type" value="Genomic_DNA"/>
</dbReference>
<keyword evidence="3" id="KW-1185">Reference proteome</keyword>
<dbReference type="PANTHER" id="PTHR38011">
    <property type="entry name" value="DIHYDROFOLATE REDUCTASE FAMILY PROTEIN (AFU_ORTHOLOGUE AFUA_8G06820)"/>
    <property type="match status" value="1"/>
</dbReference>
<dbReference type="Proteomes" id="UP001597510">
    <property type="component" value="Unassembled WGS sequence"/>
</dbReference>
<dbReference type="PANTHER" id="PTHR38011:SF11">
    <property type="entry name" value="2,5-DIAMINO-6-RIBOSYLAMINO-4(3H)-PYRIMIDINONE 5'-PHOSPHATE REDUCTASE"/>
    <property type="match status" value="1"/>
</dbReference>
<dbReference type="Pfam" id="PF01872">
    <property type="entry name" value="RibD_C"/>
    <property type="match status" value="1"/>
</dbReference>
<reference evidence="3" key="1">
    <citation type="journal article" date="2019" name="Int. J. Syst. Evol. Microbiol.">
        <title>The Global Catalogue of Microorganisms (GCM) 10K type strain sequencing project: providing services to taxonomists for standard genome sequencing and annotation.</title>
        <authorList>
            <consortium name="The Broad Institute Genomics Platform"/>
            <consortium name="The Broad Institute Genome Sequencing Center for Infectious Disease"/>
            <person name="Wu L."/>
            <person name="Ma J."/>
        </authorList>
    </citation>
    <scope>NUCLEOTIDE SEQUENCE [LARGE SCALE GENOMIC DNA]</scope>
    <source>
        <strain evidence="3">KCTC 52344</strain>
    </source>
</reference>
<gene>
    <name evidence="2" type="ORF">ACFSR2_13955</name>
</gene>
<organism evidence="2 3">
    <name type="scientific">Emticicia soli</name>
    <dbReference type="NCBI Taxonomy" id="2027878"/>
    <lineage>
        <taxon>Bacteria</taxon>
        <taxon>Pseudomonadati</taxon>
        <taxon>Bacteroidota</taxon>
        <taxon>Cytophagia</taxon>
        <taxon>Cytophagales</taxon>
        <taxon>Leadbetterellaceae</taxon>
        <taxon>Emticicia</taxon>
    </lineage>
</organism>
<evidence type="ECO:0000313" key="3">
    <source>
        <dbReference type="Proteomes" id="UP001597510"/>
    </source>
</evidence>
<dbReference type="InterPro" id="IPR024072">
    <property type="entry name" value="DHFR-like_dom_sf"/>
</dbReference>
<dbReference type="RefSeq" id="WP_340239857.1">
    <property type="nucleotide sequence ID" value="NZ_JBBEWC010000015.1"/>
</dbReference>
<dbReference type="InterPro" id="IPR050765">
    <property type="entry name" value="Riboflavin_Biosynth_HTPR"/>
</dbReference>